<feature type="transmembrane region" description="Helical" evidence="6">
    <location>
        <begin position="187"/>
        <end position="208"/>
    </location>
</feature>
<keyword evidence="5" id="KW-0479">Metal-binding</keyword>
<evidence type="ECO:0000256" key="1">
    <source>
        <dbReference type="ARBA" id="ARBA00004141"/>
    </source>
</evidence>
<evidence type="ECO:0000313" key="7">
    <source>
        <dbReference type="EMBL" id="GGA59687.1"/>
    </source>
</evidence>
<evidence type="ECO:0000256" key="3">
    <source>
        <dbReference type="ARBA" id="ARBA00022989"/>
    </source>
</evidence>
<dbReference type="GO" id="GO:0003677">
    <property type="term" value="F:DNA binding"/>
    <property type="evidence" value="ECO:0007669"/>
    <property type="project" value="UniProtKB-KW"/>
</dbReference>
<feature type="transmembrane region" description="Helical" evidence="6">
    <location>
        <begin position="82"/>
        <end position="100"/>
    </location>
</feature>
<feature type="transmembrane region" description="Helical" evidence="6">
    <location>
        <begin position="106"/>
        <end position="125"/>
    </location>
</feature>
<feature type="transmembrane region" description="Helical" evidence="6">
    <location>
        <begin position="158"/>
        <end position="180"/>
    </location>
</feature>
<keyword evidence="4 6" id="KW-0472">Membrane</keyword>
<organism evidence="7 8">
    <name type="scientific">Nitratireductor aestuarii</name>
    <dbReference type="NCBI Taxonomy" id="1735103"/>
    <lineage>
        <taxon>Bacteria</taxon>
        <taxon>Pseudomonadati</taxon>
        <taxon>Pseudomonadota</taxon>
        <taxon>Alphaproteobacteria</taxon>
        <taxon>Hyphomicrobiales</taxon>
        <taxon>Phyllobacteriaceae</taxon>
        <taxon>Nitratireductor</taxon>
    </lineage>
</organism>
<keyword evidence="3 6" id="KW-1133">Transmembrane helix</keyword>
<dbReference type="GO" id="GO:0046872">
    <property type="term" value="F:metal ion binding"/>
    <property type="evidence" value="ECO:0007669"/>
    <property type="project" value="UniProtKB-KW"/>
</dbReference>
<evidence type="ECO:0000256" key="4">
    <source>
        <dbReference type="ARBA" id="ARBA00023136"/>
    </source>
</evidence>
<reference evidence="7" key="2">
    <citation type="submission" date="2020-09" db="EMBL/GenBank/DDBJ databases">
        <authorList>
            <person name="Sun Q."/>
            <person name="Zhou Y."/>
        </authorList>
    </citation>
    <scope>NUCLEOTIDE SEQUENCE</scope>
    <source>
        <strain evidence="7">CGMCC 1.15320</strain>
    </source>
</reference>
<dbReference type="AlphaFoldDB" id="A0A916RJJ0"/>
<evidence type="ECO:0000256" key="5">
    <source>
        <dbReference type="PIRSR" id="PIRSR604254-1"/>
    </source>
</evidence>
<dbReference type="EMBL" id="BMIF01000002">
    <property type="protein sequence ID" value="GGA59687.1"/>
    <property type="molecule type" value="Genomic_DNA"/>
</dbReference>
<dbReference type="PANTHER" id="PTHR20855:SF3">
    <property type="entry name" value="LD03007P"/>
    <property type="match status" value="1"/>
</dbReference>
<evidence type="ECO:0000256" key="2">
    <source>
        <dbReference type="ARBA" id="ARBA00022692"/>
    </source>
</evidence>
<dbReference type="InterPro" id="IPR004254">
    <property type="entry name" value="AdipoR/HlyIII-related"/>
</dbReference>
<feature type="transmembrane region" description="Helical" evidence="6">
    <location>
        <begin position="21"/>
        <end position="40"/>
    </location>
</feature>
<evidence type="ECO:0000313" key="8">
    <source>
        <dbReference type="Proteomes" id="UP000636264"/>
    </source>
</evidence>
<proteinExistence type="predicted"/>
<reference evidence="7" key="1">
    <citation type="journal article" date="2014" name="Int. J. Syst. Evol. Microbiol.">
        <title>Complete genome sequence of Corynebacterium casei LMG S-19264T (=DSM 44701T), isolated from a smear-ripened cheese.</title>
        <authorList>
            <consortium name="US DOE Joint Genome Institute (JGI-PGF)"/>
            <person name="Walter F."/>
            <person name="Albersmeier A."/>
            <person name="Kalinowski J."/>
            <person name="Ruckert C."/>
        </authorList>
    </citation>
    <scope>NUCLEOTIDE SEQUENCE</scope>
    <source>
        <strain evidence="7">CGMCC 1.15320</strain>
    </source>
</reference>
<keyword evidence="2 6" id="KW-0812">Transmembrane</keyword>
<feature type="binding site" evidence="5">
    <location>
        <position position="190"/>
    </location>
    <ligand>
        <name>Zn(2+)</name>
        <dbReference type="ChEBI" id="CHEBI:29105"/>
    </ligand>
</feature>
<dbReference type="Proteomes" id="UP000636264">
    <property type="component" value="Unassembled WGS sequence"/>
</dbReference>
<sequence length="214" mass="23215">MNEMSWRYDRSESIADGAIHVAGVLFALMGAGALIIGNLWHPEPGVALAASVYAVTLVATLTMSAVYNMWPVSPVKWKLRKYDHAAIFLLIAGTYTPFALQMEATGLLVWMWSVAATGVFLKIVFPGRFDRLAILLYLGLGWSGAALFDTMLTSLSPTVLWLILAGGVVYSVGVVFHVWHSLRFQNAIWHGFVLAGAIIHYSAVFVSLTGSPAA</sequence>
<evidence type="ECO:0000256" key="6">
    <source>
        <dbReference type="SAM" id="Phobius"/>
    </source>
</evidence>
<comment type="subcellular location">
    <subcellularLocation>
        <location evidence="1">Membrane</location>
        <topology evidence="1">Multi-pass membrane protein</topology>
    </subcellularLocation>
</comment>
<feature type="transmembrane region" description="Helical" evidence="6">
    <location>
        <begin position="132"/>
        <end position="152"/>
    </location>
</feature>
<feature type="transmembrane region" description="Helical" evidence="6">
    <location>
        <begin position="46"/>
        <end position="70"/>
    </location>
</feature>
<keyword evidence="5" id="KW-0862">Zinc</keyword>
<protein>
    <submittedName>
        <fullName evidence="7">DNA-binding protein</fullName>
    </submittedName>
</protein>
<keyword evidence="8" id="KW-1185">Reference proteome</keyword>
<dbReference type="Pfam" id="PF03006">
    <property type="entry name" value="HlyIII"/>
    <property type="match status" value="1"/>
</dbReference>
<accession>A0A916RJJ0</accession>
<dbReference type="GO" id="GO:0016020">
    <property type="term" value="C:membrane"/>
    <property type="evidence" value="ECO:0007669"/>
    <property type="project" value="UniProtKB-SubCell"/>
</dbReference>
<keyword evidence="7" id="KW-0238">DNA-binding</keyword>
<dbReference type="RefSeq" id="WP_188720013.1">
    <property type="nucleotide sequence ID" value="NZ_BMIF01000002.1"/>
</dbReference>
<name>A0A916RJJ0_9HYPH</name>
<gene>
    <name evidence="7" type="ORF">GCM10011385_11830</name>
</gene>
<dbReference type="PANTHER" id="PTHR20855">
    <property type="entry name" value="ADIPOR/PROGESTIN RECEPTOR-RELATED"/>
    <property type="match status" value="1"/>
</dbReference>
<comment type="caution">
    <text evidence="7">The sequence shown here is derived from an EMBL/GenBank/DDBJ whole genome shotgun (WGS) entry which is preliminary data.</text>
</comment>